<proteinExistence type="predicted"/>
<reference evidence="1 2" key="1">
    <citation type="submission" date="2015-09" db="EMBL/GenBank/DDBJ databases">
        <authorList>
            <consortium name="Pathogen Informatics"/>
        </authorList>
    </citation>
    <scope>NUCLEOTIDE SEQUENCE [LARGE SCALE GENOMIC DNA]</scope>
    <source>
        <strain evidence="1 2">2789STDY5608854</strain>
    </source>
</reference>
<dbReference type="AlphaFoldDB" id="A0A174ELC6"/>
<protein>
    <submittedName>
        <fullName evidence="1">Uncharacterized protein</fullName>
    </submittedName>
</protein>
<evidence type="ECO:0000313" key="2">
    <source>
        <dbReference type="Proteomes" id="UP000095746"/>
    </source>
</evidence>
<dbReference type="EMBL" id="CYZT01000080">
    <property type="protein sequence ID" value="CUO36820.1"/>
    <property type="molecule type" value="Genomic_DNA"/>
</dbReference>
<organism evidence="1 2">
    <name type="scientific">Flavonifractor plautii</name>
    <name type="common">Fusobacterium plautii</name>
    <dbReference type="NCBI Taxonomy" id="292800"/>
    <lineage>
        <taxon>Bacteria</taxon>
        <taxon>Bacillati</taxon>
        <taxon>Bacillota</taxon>
        <taxon>Clostridia</taxon>
        <taxon>Eubacteriales</taxon>
        <taxon>Oscillospiraceae</taxon>
        <taxon>Flavonifractor</taxon>
    </lineage>
</organism>
<dbReference type="Proteomes" id="UP000095746">
    <property type="component" value="Unassembled WGS sequence"/>
</dbReference>
<sequence length="57" mass="6242">MMNSGAPTTKAPWPGNTAALHLVAEVKGMVWAACHRDLPWNFWAMARAVSLSASMDW</sequence>
<name>A0A174ELC6_FLAPL</name>
<accession>A0A174ELC6</accession>
<evidence type="ECO:0000313" key="1">
    <source>
        <dbReference type="EMBL" id="CUO36820.1"/>
    </source>
</evidence>
<gene>
    <name evidence="1" type="ORF">ERS852411_01420</name>
</gene>